<dbReference type="EMBL" id="MAEI02000001">
    <property type="protein sequence ID" value="MEO1780901.1"/>
    <property type="molecule type" value="Genomic_DNA"/>
</dbReference>
<evidence type="ECO:0000256" key="1">
    <source>
        <dbReference type="ARBA" id="ARBA00004834"/>
    </source>
</evidence>
<dbReference type="PANTHER" id="PTHR43301:SF3">
    <property type="entry name" value="ARABINAN ENDO-1,5-ALPHA-L-ARABINOSIDASE A-RELATED"/>
    <property type="match status" value="1"/>
</dbReference>
<dbReference type="InterPro" id="IPR006710">
    <property type="entry name" value="Glyco_hydro_43"/>
</dbReference>
<feature type="region of interest" description="Disordered" evidence="6">
    <location>
        <begin position="407"/>
        <end position="430"/>
    </location>
</feature>
<evidence type="ECO:0000313" key="9">
    <source>
        <dbReference type="EMBL" id="MEO1780901.1"/>
    </source>
</evidence>
<feature type="chain" id="PRO_5045492340" evidence="7">
    <location>
        <begin position="23"/>
        <end position="473"/>
    </location>
</feature>
<evidence type="ECO:0000256" key="3">
    <source>
        <dbReference type="ARBA" id="ARBA00022801"/>
    </source>
</evidence>
<dbReference type="SUPFAM" id="SSF75005">
    <property type="entry name" value="Arabinanase/levansucrase/invertase"/>
    <property type="match status" value="1"/>
</dbReference>
<name>A0ABV0EYN9_9ENTE</name>
<evidence type="ECO:0000256" key="5">
    <source>
        <dbReference type="RuleBase" id="RU361187"/>
    </source>
</evidence>
<protein>
    <submittedName>
        <fullName evidence="9">Arabinan endo-1,5-alpha-L-arabinosidase</fullName>
    </submittedName>
</protein>
<evidence type="ECO:0000256" key="6">
    <source>
        <dbReference type="SAM" id="MobiDB-lite"/>
    </source>
</evidence>
<dbReference type="PANTHER" id="PTHR43301">
    <property type="entry name" value="ARABINAN ENDO-1,5-ALPHA-L-ARABINOSIDASE"/>
    <property type="match status" value="1"/>
</dbReference>
<comment type="caution">
    <text evidence="9">The sequence shown here is derived from an EMBL/GenBank/DDBJ whole genome shotgun (WGS) entry which is preliminary data.</text>
</comment>
<evidence type="ECO:0000256" key="7">
    <source>
        <dbReference type="SAM" id="SignalP"/>
    </source>
</evidence>
<sequence length="473" mass="52819">MKRLVKGLLTCSVILFLAGCQTTPVTPMTEPVFEEASVHDPSIIQDSDNYYVIGSHMMFAQSPDLMKWEQLQGSVAEDQLFEDIRSELAEEFDYAKTDTLWAGDIVKLKDGRYYMYYCFCQGTSPLSVLGVAVADEVTGPYKKVESFLYSGTSPQFDKNYNATKDPNVIDPDVFYDEEGKLWMVYGSYSGGIYIMEMAENGLPKDRNSYGTKLIGGNHSRIEAPYIQYNKDTGYYYLFLSFGGLDAVGGYNMRVARSKSPDGPYEDSEGNLMSEVKGKLNTAFDDASIAPYGVKLMGNFSYVADESFSNDGYVSPGHNSVYYDEAKDRYYLIFHTRFTNSGEQHLIRVHQMWFTEDGWPVVSPLRYGGESIDDYTKAQEAGTYDAITTTKEISETISEPVTVKLKKSGRISGDEAGSWESAESNSDKDSSVTVAEVTYKGRFISAWDPRQDAQVMCFTGTSAEGLPLFLVGRN</sequence>
<comment type="pathway">
    <text evidence="1">Glycan metabolism; L-arabinan degradation.</text>
</comment>
<dbReference type="PROSITE" id="PS51257">
    <property type="entry name" value="PROKAR_LIPOPROTEIN"/>
    <property type="match status" value="1"/>
</dbReference>
<dbReference type="RefSeq" id="WP_161870532.1">
    <property type="nucleotide sequence ID" value="NZ_MAEI02000001.1"/>
</dbReference>
<dbReference type="InterPro" id="IPR032291">
    <property type="entry name" value="Abn2_C"/>
</dbReference>
<proteinExistence type="inferred from homology"/>
<reference evidence="9" key="1">
    <citation type="submission" date="2016-06" db="EMBL/GenBank/DDBJ databases">
        <authorList>
            <person name="Van Tyne D."/>
        </authorList>
    </citation>
    <scope>NUCLEOTIDE SEQUENCE</scope>
    <source>
        <strain evidence="9">JM9A</strain>
    </source>
</reference>
<dbReference type="Pfam" id="PF04616">
    <property type="entry name" value="Glyco_hydro_43"/>
    <property type="match status" value="1"/>
</dbReference>
<dbReference type="InterPro" id="IPR050727">
    <property type="entry name" value="GH43_arabinanases"/>
</dbReference>
<dbReference type="Pfam" id="PF16369">
    <property type="entry name" value="GH43_C"/>
    <property type="match status" value="1"/>
</dbReference>
<keyword evidence="10" id="KW-1185">Reference proteome</keyword>
<evidence type="ECO:0000256" key="4">
    <source>
        <dbReference type="ARBA" id="ARBA00023295"/>
    </source>
</evidence>
<dbReference type="Gene3D" id="2.40.128.10">
    <property type="match status" value="1"/>
</dbReference>
<keyword evidence="7" id="KW-0732">Signal</keyword>
<dbReference type="Gene3D" id="2.115.10.20">
    <property type="entry name" value="Glycosyl hydrolase domain, family 43"/>
    <property type="match status" value="1"/>
</dbReference>
<evidence type="ECO:0000256" key="2">
    <source>
        <dbReference type="ARBA" id="ARBA00009865"/>
    </source>
</evidence>
<keyword evidence="4 5" id="KW-0326">Glycosidase</keyword>
<organism evidence="9 10">
    <name type="scientific">Enterococcus diestrammenae</name>
    <dbReference type="NCBI Taxonomy" id="1155073"/>
    <lineage>
        <taxon>Bacteria</taxon>
        <taxon>Bacillati</taxon>
        <taxon>Bacillota</taxon>
        <taxon>Bacilli</taxon>
        <taxon>Lactobacillales</taxon>
        <taxon>Enterococcaceae</taxon>
        <taxon>Enterococcus</taxon>
    </lineage>
</organism>
<reference evidence="9" key="2">
    <citation type="submission" date="2024-02" db="EMBL/GenBank/DDBJ databases">
        <title>The Genome Sequence of Enterococcus diestrammenae JM9A.</title>
        <authorList>
            <person name="Earl A."/>
            <person name="Manson A."/>
            <person name="Gilmore M."/>
            <person name="Sanders J."/>
            <person name="Shea T."/>
            <person name="Howe W."/>
            <person name="Livny J."/>
            <person name="Cuomo C."/>
            <person name="Neafsey D."/>
            <person name="Birren B."/>
        </authorList>
    </citation>
    <scope>NUCLEOTIDE SEQUENCE</scope>
    <source>
        <strain evidence="9">JM9A</strain>
    </source>
</reference>
<evidence type="ECO:0000259" key="8">
    <source>
        <dbReference type="Pfam" id="PF16369"/>
    </source>
</evidence>
<keyword evidence="3 5" id="KW-0378">Hydrolase</keyword>
<dbReference type="Proteomes" id="UP001429357">
    <property type="component" value="Unassembled WGS sequence"/>
</dbReference>
<comment type="similarity">
    <text evidence="2 5">Belongs to the glycosyl hydrolase 43 family.</text>
</comment>
<accession>A0ABV0EYN9</accession>
<gene>
    <name evidence="9" type="ORF">BAU18_000479</name>
</gene>
<dbReference type="InterPro" id="IPR023296">
    <property type="entry name" value="Glyco_hydro_beta-prop_sf"/>
</dbReference>
<feature type="signal peptide" evidence="7">
    <location>
        <begin position="1"/>
        <end position="22"/>
    </location>
</feature>
<evidence type="ECO:0000313" key="10">
    <source>
        <dbReference type="Proteomes" id="UP001429357"/>
    </source>
</evidence>
<feature type="domain" description="Extracellular endo-alpha-(1-&gt;5)-L-arabinanase C-terminal" evidence="8">
    <location>
        <begin position="363"/>
        <end position="468"/>
    </location>
</feature>